<dbReference type="EMBL" id="CP043869">
    <property type="protein sequence ID" value="QEQ96690.1"/>
    <property type="molecule type" value="Genomic_DNA"/>
</dbReference>
<dbReference type="InterPro" id="IPR036388">
    <property type="entry name" value="WH-like_DNA-bd_sf"/>
</dbReference>
<dbReference type="GO" id="GO:0032993">
    <property type="term" value="C:protein-DNA complex"/>
    <property type="evidence" value="ECO:0007669"/>
    <property type="project" value="TreeGrafter"/>
</dbReference>
<keyword evidence="2" id="KW-0963">Cytoplasm</keyword>
<evidence type="ECO:0000256" key="9">
    <source>
        <dbReference type="PROSITE-ProRule" id="PRU01091"/>
    </source>
</evidence>
<dbReference type="Pfam" id="PF00486">
    <property type="entry name" value="Trans_reg_C"/>
    <property type="match status" value="1"/>
</dbReference>
<dbReference type="SMART" id="SM00862">
    <property type="entry name" value="Trans_reg_C"/>
    <property type="match status" value="1"/>
</dbReference>
<sequence length="243" mass="28232">MNATVIPPSYQLLLVEDDDTISSLIKSGLSAQGYSVDHCIAGDQGLEQALKHPYHMILLDLMLPQLHGLELLRKLKAVRERTPVIVISACTQQQDRITGLHYGADDYLPKPFCMEELLLRVQAVLRRCYQEKVLETHQLKVGPLRIDKRARRVYVEQQLTSPFARFEIETLTPAEFDLLWYLMLSPDEVHSREYLYQAVLRRNYARFDRSLDVHISNLRSKLRDSAPTQEWVITIRGKGYRLW</sequence>
<dbReference type="Gene3D" id="1.10.10.10">
    <property type="entry name" value="Winged helix-like DNA-binding domain superfamily/Winged helix DNA-binding domain"/>
    <property type="match status" value="1"/>
</dbReference>
<keyword evidence="6 9" id="KW-0238">DNA-binding</keyword>
<keyword evidence="4" id="KW-0902">Two-component regulatory system</keyword>
<dbReference type="InterPro" id="IPR016032">
    <property type="entry name" value="Sig_transdc_resp-reg_C-effctor"/>
</dbReference>
<evidence type="ECO:0000313" key="12">
    <source>
        <dbReference type="EMBL" id="QEQ96690.1"/>
    </source>
</evidence>
<dbReference type="OrthoDB" id="9802426at2"/>
<feature type="domain" description="OmpR/PhoB-type" evidence="11">
    <location>
        <begin position="136"/>
        <end position="243"/>
    </location>
</feature>
<feature type="DNA-binding region" description="OmpR/PhoB-type" evidence="9">
    <location>
        <begin position="136"/>
        <end position="243"/>
    </location>
</feature>
<dbReference type="GO" id="GO:0006355">
    <property type="term" value="P:regulation of DNA-templated transcription"/>
    <property type="evidence" value="ECO:0007669"/>
    <property type="project" value="InterPro"/>
</dbReference>
<dbReference type="InterPro" id="IPR001789">
    <property type="entry name" value="Sig_transdc_resp-reg_receiver"/>
</dbReference>
<name>A0A5P1RAP3_9GAMM</name>
<evidence type="ECO:0000259" key="10">
    <source>
        <dbReference type="PROSITE" id="PS50110"/>
    </source>
</evidence>
<reference evidence="12 13" key="1">
    <citation type="journal article" date="2019" name="Biochem. Eng. J.">
        <title>Metabolic engineering of the marine bacteria Neptunomonas concharum for the production of acetoin and meso-2,3-butanediol from acetate.</title>
        <authorList>
            <person name="Li W."/>
            <person name="Pu N."/>
            <person name="Liu C.-X."/>
            <person name="Yuan Q.-P."/>
            <person name="Li Z.-J."/>
        </authorList>
    </citation>
    <scope>NUCLEOTIDE SEQUENCE [LARGE SCALE GENOMIC DNA]</scope>
    <source>
        <strain evidence="12 13">JCM17730</strain>
    </source>
</reference>
<keyword evidence="13" id="KW-1185">Reference proteome</keyword>
<dbReference type="InterPro" id="IPR039420">
    <property type="entry name" value="WalR-like"/>
</dbReference>
<dbReference type="PROSITE" id="PS50110">
    <property type="entry name" value="RESPONSE_REGULATORY"/>
    <property type="match status" value="1"/>
</dbReference>
<evidence type="ECO:0000259" key="11">
    <source>
        <dbReference type="PROSITE" id="PS51755"/>
    </source>
</evidence>
<dbReference type="GO" id="GO:0000156">
    <property type="term" value="F:phosphorelay response regulator activity"/>
    <property type="evidence" value="ECO:0007669"/>
    <property type="project" value="TreeGrafter"/>
</dbReference>
<dbReference type="Proteomes" id="UP000324760">
    <property type="component" value="Chromosome"/>
</dbReference>
<comment type="subcellular location">
    <subcellularLocation>
        <location evidence="1">Cytoplasm</location>
    </subcellularLocation>
</comment>
<accession>A0A5P1RAP3</accession>
<dbReference type="AlphaFoldDB" id="A0A5P1RAP3"/>
<evidence type="ECO:0000256" key="7">
    <source>
        <dbReference type="ARBA" id="ARBA00023163"/>
    </source>
</evidence>
<dbReference type="SUPFAM" id="SSF52172">
    <property type="entry name" value="CheY-like"/>
    <property type="match status" value="1"/>
</dbReference>
<gene>
    <name evidence="12" type="ORF">F0U83_08155</name>
</gene>
<dbReference type="Gene3D" id="6.10.250.690">
    <property type="match status" value="1"/>
</dbReference>
<dbReference type="PANTHER" id="PTHR48111">
    <property type="entry name" value="REGULATOR OF RPOS"/>
    <property type="match status" value="1"/>
</dbReference>
<feature type="domain" description="Response regulatory" evidence="10">
    <location>
        <begin position="11"/>
        <end position="125"/>
    </location>
</feature>
<evidence type="ECO:0000256" key="4">
    <source>
        <dbReference type="ARBA" id="ARBA00023012"/>
    </source>
</evidence>
<protein>
    <submittedName>
        <fullName evidence="12">Response regulator transcription factor</fullName>
    </submittedName>
</protein>
<dbReference type="KEGG" id="ncu:F0U83_08155"/>
<evidence type="ECO:0000256" key="1">
    <source>
        <dbReference type="ARBA" id="ARBA00004496"/>
    </source>
</evidence>
<dbReference type="GO" id="GO:0000976">
    <property type="term" value="F:transcription cis-regulatory region binding"/>
    <property type="evidence" value="ECO:0007669"/>
    <property type="project" value="TreeGrafter"/>
</dbReference>
<organism evidence="12 13">
    <name type="scientific">Neptunomonas concharum</name>
    <dbReference type="NCBI Taxonomy" id="1031538"/>
    <lineage>
        <taxon>Bacteria</taxon>
        <taxon>Pseudomonadati</taxon>
        <taxon>Pseudomonadota</taxon>
        <taxon>Gammaproteobacteria</taxon>
        <taxon>Oceanospirillales</taxon>
        <taxon>Oceanospirillaceae</taxon>
        <taxon>Neptunomonas</taxon>
    </lineage>
</organism>
<evidence type="ECO:0000256" key="5">
    <source>
        <dbReference type="ARBA" id="ARBA00023015"/>
    </source>
</evidence>
<dbReference type="PROSITE" id="PS51755">
    <property type="entry name" value="OMPR_PHOB"/>
    <property type="match status" value="1"/>
</dbReference>
<evidence type="ECO:0000256" key="8">
    <source>
        <dbReference type="PROSITE-ProRule" id="PRU00169"/>
    </source>
</evidence>
<dbReference type="Gene3D" id="3.40.50.2300">
    <property type="match status" value="1"/>
</dbReference>
<dbReference type="SUPFAM" id="SSF46894">
    <property type="entry name" value="C-terminal effector domain of the bipartite response regulators"/>
    <property type="match status" value="1"/>
</dbReference>
<feature type="modified residue" description="4-aspartylphosphate" evidence="8">
    <location>
        <position position="60"/>
    </location>
</feature>
<dbReference type="PANTHER" id="PTHR48111:SF39">
    <property type="entry name" value="TRANSCRIPTIONAL REGULATORY PROTEIN CPXR"/>
    <property type="match status" value="1"/>
</dbReference>
<dbReference type="InterPro" id="IPR011006">
    <property type="entry name" value="CheY-like_superfamily"/>
</dbReference>
<dbReference type="SMART" id="SM00448">
    <property type="entry name" value="REC"/>
    <property type="match status" value="1"/>
</dbReference>
<evidence type="ECO:0000313" key="13">
    <source>
        <dbReference type="Proteomes" id="UP000324760"/>
    </source>
</evidence>
<dbReference type="CDD" id="cd00383">
    <property type="entry name" value="trans_reg_C"/>
    <property type="match status" value="1"/>
</dbReference>
<evidence type="ECO:0000256" key="6">
    <source>
        <dbReference type="ARBA" id="ARBA00023125"/>
    </source>
</evidence>
<dbReference type="Pfam" id="PF00072">
    <property type="entry name" value="Response_reg"/>
    <property type="match status" value="1"/>
</dbReference>
<keyword evidence="7" id="KW-0804">Transcription</keyword>
<keyword evidence="3 8" id="KW-0597">Phosphoprotein</keyword>
<keyword evidence="5" id="KW-0805">Transcription regulation</keyword>
<dbReference type="InterPro" id="IPR001867">
    <property type="entry name" value="OmpR/PhoB-type_DNA-bd"/>
</dbReference>
<evidence type="ECO:0000256" key="3">
    <source>
        <dbReference type="ARBA" id="ARBA00022553"/>
    </source>
</evidence>
<evidence type="ECO:0000256" key="2">
    <source>
        <dbReference type="ARBA" id="ARBA00022490"/>
    </source>
</evidence>
<proteinExistence type="predicted"/>
<dbReference type="GO" id="GO:0005829">
    <property type="term" value="C:cytosol"/>
    <property type="evidence" value="ECO:0007669"/>
    <property type="project" value="TreeGrafter"/>
</dbReference>